<sequence>MSEPAHVRGVNEPSHVSPSSYGIDAATGQFVHPEASPFHPHARPVAGSLDYLEDREYRHNMTVQAHWPIVVSPSVCWQQIVDWGGRRYMYNYFKTRLNIYDITDPRELKVLVERTFAPGESFGASTIAFNAKLGKWIMLQSAEVPRGLNVMGDGGKYAEPGRVAELMAKPMFRGFRVFELTSPTEWHLLAEVSTDALHPHARVQQGSGALDVPTYHGGRYAFIAAAPDNTFVNQEYPNYVYSPGQLIYDLEDPCNPRLVSAWWVPGQRLGEDAAYRALRQHGNRTSWLGARMPIAVDPPLEQGGRYGYTVMGGLGFHVIDLADPANPVTVGSLDLPLNVGGVEGDNVDASRAGDLGIVLVNGYPMNEDGYEPYKDIFVIDVKDPAHPAIVGVLPRPTPPADAPYTDFVLRRGKFGPKRPGYYFQPGRAHPGVAIYPFMNAGIQVFDIRDPAHASIAAYFVPRMTGDFADTHSYATPMENVFIEWDRKLIWAFGNTGIYLLSTPALGEPDFGPPRN</sequence>
<keyword evidence="2" id="KW-1185">Reference proteome</keyword>
<dbReference type="AlphaFoldDB" id="A0A149PR37"/>
<dbReference type="RefSeq" id="WP_062129188.1">
    <property type="nucleotide sequence ID" value="NZ_LRBG01000012.1"/>
</dbReference>
<evidence type="ECO:0008006" key="3">
    <source>
        <dbReference type="Google" id="ProtNLM"/>
    </source>
</evidence>
<dbReference type="EMBL" id="LRBG01000012">
    <property type="protein sequence ID" value="KXU87521.1"/>
    <property type="molecule type" value="Genomic_DNA"/>
</dbReference>
<protein>
    <recommendedName>
        <fullName evidence="3">LVIVD repeat-containing protein</fullName>
    </recommendedName>
</protein>
<evidence type="ECO:0000313" key="2">
    <source>
        <dbReference type="Proteomes" id="UP000075613"/>
    </source>
</evidence>
<comment type="caution">
    <text evidence="1">The sequence shown here is derived from an EMBL/GenBank/DDBJ whole genome shotgun (WGS) entry which is preliminary data.</text>
</comment>
<proteinExistence type="predicted"/>
<name>A0A149PR37_9BURK</name>
<dbReference type="Proteomes" id="UP000075613">
    <property type="component" value="Unassembled WGS sequence"/>
</dbReference>
<organism evidence="1 2">
    <name type="scientific">Paraburkholderia monticola</name>
    <dbReference type="NCBI Taxonomy" id="1399968"/>
    <lineage>
        <taxon>Bacteria</taxon>
        <taxon>Pseudomonadati</taxon>
        <taxon>Pseudomonadota</taxon>
        <taxon>Betaproteobacteria</taxon>
        <taxon>Burkholderiales</taxon>
        <taxon>Burkholderiaceae</taxon>
        <taxon>Paraburkholderia</taxon>
    </lineage>
</organism>
<gene>
    <name evidence="1" type="ORF">CI15_15375</name>
</gene>
<dbReference type="OrthoDB" id="8375at2"/>
<accession>A0A149PR37</accession>
<evidence type="ECO:0000313" key="1">
    <source>
        <dbReference type="EMBL" id="KXU87521.1"/>
    </source>
</evidence>
<dbReference type="STRING" id="1399968.CI15_15375"/>
<reference evidence="1 2" key="1">
    <citation type="journal article" date="2015" name="Int. J. Syst. Evol. Microbiol.">
        <title>Burkholderia monticola sp. nov., isolated from mountain soil.</title>
        <authorList>
            <person name="Baek I."/>
            <person name="Seo B."/>
            <person name="Lee I."/>
            <person name="Yi H."/>
            <person name="Chun J."/>
        </authorList>
    </citation>
    <scope>NUCLEOTIDE SEQUENCE [LARGE SCALE GENOMIC DNA]</scope>
    <source>
        <strain evidence="1 2">JC2948</strain>
    </source>
</reference>